<evidence type="ECO:0000313" key="2">
    <source>
        <dbReference type="Proteomes" id="UP001558613"/>
    </source>
</evidence>
<dbReference type="Proteomes" id="UP001558613">
    <property type="component" value="Unassembled WGS sequence"/>
</dbReference>
<organism evidence="1 2">
    <name type="scientific">Cirrhinus molitorella</name>
    <name type="common">mud carp</name>
    <dbReference type="NCBI Taxonomy" id="172907"/>
    <lineage>
        <taxon>Eukaryota</taxon>
        <taxon>Metazoa</taxon>
        <taxon>Chordata</taxon>
        <taxon>Craniata</taxon>
        <taxon>Vertebrata</taxon>
        <taxon>Euteleostomi</taxon>
        <taxon>Actinopterygii</taxon>
        <taxon>Neopterygii</taxon>
        <taxon>Teleostei</taxon>
        <taxon>Ostariophysi</taxon>
        <taxon>Cypriniformes</taxon>
        <taxon>Cyprinidae</taxon>
        <taxon>Labeoninae</taxon>
        <taxon>Labeonini</taxon>
        <taxon>Cirrhinus</taxon>
    </lineage>
</organism>
<evidence type="ECO:0000313" key="1">
    <source>
        <dbReference type="EMBL" id="KAL1249511.1"/>
    </source>
</evidence>
<protein>
    <submittedName>
        <fullName evidence="1">Uncharacterized protein</fullName>
    </submittedName>
</protein>
<sequence length="77" mass="8574">MSGNMWEAVECVPPSIKAKNHHYTLHQHQPSSQERRICVGSSMPATLVQPTQGYPGWYRLPPLCNGSPFPSSQLDPN</sequence>
<proteinExistence type="predicted"/>
<reference evidence="1 2" key="1">
    <citation type="submission" date="2023-09" db="EMBL/GenBank/DDBJ databases">
        <authorList>
            <person name="Wang M."/>
        </authorList>
    </citation>
    <scope>NUCLEOTIDE SEQUENCE [LARGE SCALE GENOMIC DNA]</scope>
    <source>
        <strain evidence="1">GT-2023</strain>
        <tissue evidence="1">Liver</tissue>
    </source>
</reference>
<keyword evidence="2" id="KW-1185">Reference proteome</keyword>
<gene>
    <name evidence="1" type="ORF">QQF64_020516</name>
</gene>
<comment type="caution">
    <text evidence="1">The sequence shown here is derived from an EMBL/GenBank/DDBJ whole genome shotgun (WGS) entry which is preliminary data.</text>
</comment>
<accession>A0ABR3LBR5</accession>
<dbReference type="EMBL" id="JAYMGO010000023">
    <property type="protein sequence ID" value="KAL1249511.1"/>
    <property type="molecule type" value="Genomic_DNA"/>
</dbReference>
<name>A0ABR3LBR5_9TELE</name>